<proteinExistence type="predicted"/>
<comment type="caution">
    <text evidence="1">The sequence shown here is derived from an EMBL/GenBank/DDBJ whole genome shotgun (WGS) entry which is preliminary data.</text>
</comment>
<organism evidence="1 2">
    <name type="scientific">Pararge aegeria aegeria</name>
    <dbReference type="NCBI Taxonomy" id="348720"/>
    <lineage>
        <taxon>Eukaryota</taxon>
        <taxon>Metazoa</taxon>
        <taxon>Ecdysozoa</taxon>
        <taxon>Arthropoda</taxon>
        <taxon>Hexapoda</taxon>
        <taxon>Insecta</taxon>
        <taxon>Pterygota</taxon>
        <taxon>Neoptera</taxon>
        <taxon>Endopterygota</taxon>
        <taxon>Lepidoptera</taxon>
        <taxon>Glossata</taxon>
        <taxon>Ditrysia</taxon>
        <taxon>Papilionoidea</taxon>
        <taxon>Nymphalidae</taxon>
        <taxon>Satyrinae</taxon>
        <taxon>Satyrini</taxon>
        <taxon>Parargina</taxon>
        <taxon>Pararge</taxon>
    </lineage>
</organism>
<dbReference type="Proteomes" id="UP000838756">
    <property type="component" value="Unassembled WGS sequence"/>
</dbReference>
<evidence type="ECO:0000313" key="2">
    <source>
        <dbReference type="Proteomes" id="UP000838756"/>
    </source>
</evidence>
<dbReference type="AlphaFoldDB" id="A0A8S4SPE6"/>
<protein>
    <submittedName>
        <fullName evidence="1">Jg16537 protein</fullName>
    </submittedName>
</protein>
<keyword evidence="2" id="KW-1185">Reference proteome</keyword>
<dbReference type="EMBL" id="CAKXAJ010026562">
    <property type="protein sequence ID" value="CAH2270077.1"/>
    <property type="molecule type" value="Genomic_DNA"/>
</dbReference>
<reference evidence="1" key="1">
    <citation type="submission" date="2022-03" db="EMBL/GenBank/DDBJ databases">
        <authorList>
            <person name="Lindestad O."/>
        </authorList>
    </citation>
    <scope>NUCLEOTIDE SEQUENCE</scope>
</reference>
<gene>
    <name evidence="1" type="primary">jg16537</name>
    <name evidence="1" type="ORF">PAEG_LOCUS28001</name>
</gene>
<sequence length="113" mass="12636">MQQIVNKQNQYLSNKLLRLDRSKLRKVVGLITGHNSLHRPHSFIGRTDSPLCKGRIEAEHLPSDAGVHGRYRATRDLPEIPSHFPGSPHEPGRHARLLESAWMAGVASNSGQF</sequence>
<evidence type="ECO:0000313" key="1">
    <source>
        <dbReference type="EMBL" id="CAH2270077.1"/>
    </source>
</evidence>
<name>A0A8S4SPE6_9NEOP</name>
<accession>A0A8S4SPE6</accession>